<feature type="compositionally biased region" description="Basic and acidic residues" evidence="4">
    <location>
        <begin position="1220"/>
        <end position="1229"/>
    </location>
</feature>
<dbReference type="GO" id="GO:0003723">
    <property type="term" value="F:RNA binding"/>
    <property type="evidence" value="ECO:0007669"/>
    <property type="project" value="TreeGrafter"/>
</dbReference>
<reference evidence="5" key="1">
    <citation type="journal article" date="2023" name="bioRxiv">
        <title>Scaffold-level genome assemblies of two parasitoid biocontrol wasps reveal the parthenogenesis mechanism and an associated novel virus.</title>
        <authorList>
            <person name="Inwood S."/>
            <person name="Skelly J."/>
            <person name="Guhlin J."/>
            <person name="Harrop T."/>
            <person name="Goldson S."/>
            <person name="Dearden P."/>
        </authorList>
    </citation>
    <scope>NUCLEOTIDE SEQUENCE</scope>
    <source>
        <strain evidence="5">Lincoln</strain>
        <tissue evidence="5">Whole body</tissue>
    </source>
</reference>
<evidence type="ECO:0008006" key="7">
    <source>
        <dbReference type="Google" id="ProtNLM"/>
    </source>
</evidence>
<feature type="compositionally biased region" description="Low complexity" evidence="4">
    <location>
        <begin position="1205"/>
        <end position="1215"/>
    </location>
</feature>
<evidence type="ECO:0000256" key="2">
    <source>
        <dbReference type="ARBA" id="ARBA00006809"/>
    </source>
</evidence>
<dbReference type="EMBL" id="JAQQBR010001832">
    <property type="protein sequence ID" value="KAK0167414.1"/>
    <property type="molecule type" value="Genomic_DNA"/>
</dbReference>
<dbReference type="InterPro" id="IPR016024">
    <property type="entry name" value="ARM-type_fold"/>
</dbReference>
<reference evidence="5" key="2">
    <citation type="submission" date="2023-03" db="EMBL/GenBank/DDBJ databases">
        <authorList>
            <person name="Inwood S.N."/>
            <person name="Skelly J.G."/>
            <person name="Guhlin J."/>
            <person name="Harrop T.W.R."/>
            <person name="Goldson S.G."/>
            <person name="Dearden P.K."/>
        </authorList>
    </citation>
    <scope>NUCLEOTIDE SEQUENCE</scope>
    <source>
        <strain evidence="5">Lincoln</strain>
        <tissue evidence="5">Whole body</tissue>
    </source>
</reference>
<dbReference type="GO" id="GO:0005730">
    <property type="term" value="C:nucleolus"/>
    <property type="evidence" value="ECO:0007669"/>
    <property type="project" value="InterPro"/>
</dbReference>
<dbReference type="PANTHER" id="PTHR13213:SF2">
    <property type="entry name" value="MYB-BINDING PROTEIN 1A"/>
    <property type="match status" value="1"/>
</dbReference>
<dbReference type="GO" id="GO:0003714">
    <property type="term" value="F:transcription corepressor activity"/>
    <property type="evidence" value="ECO:0007669"/>
    <property type="project" value="TreeGrafter"/>
</dbReference>
<comment type="similarity">
    <text evidence="2">Belongs to the MYBBP1A family.</text>
</comment>
<dbReference type="InterPro" id="IPR007015">
    <property type="entry name" value="DNA_pol_V/MYBBP1A"/>
</dbReference>
<evidence type="ECO:0000313" key="6">
    <source>
        <dbReference type="Proteomes" id="UP001168972"/>
    </source>
</evidence>
<comment type="caution">
    <text evidence="5">The sequence shown here is derived from an EMBL/GenBank/DDBJ whole genome shotgun (WGS) entry which is preliminary data.</text>
</comment>
<feature type="region of interest" description="Disordered" evidence="4">
    <location>
        <begin position="1114"/>
        <end position="1240"/>
    </location>
</feature>
<keyword evidence="3" id="KW-0539">Nucleus</keyword>
<feature type="compositionally biased region" description="Basic residues" evidence="4">
    <location>
        <begin position="1230"/>
        <end position="1240"/>
    </location>
</feature>
<sequence>MVAMESTSCNEDDLKSQKKLKMDTTILDCFTKLVADNERIRLDGELSLLKHLEQQKDNSESKELNYSLRRLIRGLGSSRTASRKGFYATLTAYFKITPDIDINDIIQIMETELKAANSNSKSENADIYMGRILLCGAFIRSKLLSNRSVEEQQKVVEILLISGTKRSYLSFVSYAFLIEFINEFDEESLKTNLWPLLEKELGKNWSEQTLDSFYTLMIINTKFPSLVGKKFLKQHLGSSTIINAESMENLIKLLTDIPRVVCCRHPIYKIFCEHLSSTKYVVEFWTGIDQKFLKPSKSLENVALTLLNLILLNIKDKSLIPSLLSPNFIQHMLRRIVSCKRHRNDDVAISFKQMLTQLVSVLNDKEIKGKIQIAVLKKLILYPGDLMIEKQTGTKVIQMITANMGVSGIKKLSKFYSDIASNSERKMIKDKEQSWTNAERTYAAQLLSKLLGHSAVSAEHTWRLEQLKFLFHLGHYEIINVGIELAPQFKESFYRALDHKLPKLADLRNILSELINHLNTELFSDTKTNTLRTALDETAIEAWKKMINFIKKLDKDSNNKEAVLIFYTMDLNMGLQLFTDPEMAISAINEIHSCYERLTQNKSTKKNKKAKVEIDDDEPHWVEVIVDLMLSLLSKNSHLLRSLVRCVFPHMCPVLTATSIHQILAVLDPKDDKGPLVPKNSVDNDASDMESNSESENDESNDDEEEGENNSDSDTDIDDGDDDEDELEDETTIDRLRLAVRQALGDASAQTDDEDMDVDQIDEEQGKRLNESLAAAFRILRENRQANKKKQGKSAEALTHFRVRVIDLLETYLESGPSMALALDMLVPLFALLEFCIKDPHQKPLENRVRTCLKKLSTVKKFKDTTGIDDQLLTDLAKVLIEKGERSTAVCQEMGDKLAECCIFLIRCVQQAGLPSTVLIQLYSENLTAFFKKRDCVLPASLFKNILQLNWDGNWALVPLIVDYTFDKTIRSFRRGQALEFLTTFYRNHRLVTSEEHTNVRQKIEKNLSKNTINLLQEIVSQQNNTNGELCNGQNGENIGKEVRQKFICLLWTLLHAIYPHHLSKVWDWKSIGNAMAEYRKHISLSKDTKTAYNRLASQIGAPINISTQIKVTAKSSTNGVHTDSDDSAEESSDEKIIEENGNSKSTKKKLKNRSKQKDKQKLKKEARELRAKAMSEGLDSIDFSSIVLPNGTAEDESTENNVLNESPSHSSENNSAKKRQPEDRDSPIKSKKKKSSNAH</sequence>
<dbReference type="PANTHER" id="PTHR13213">
    <property type="entry name" value="MYB-BINDING PROTEIN 1A FAMILY MEMBER"/>
    <property type="match status" value="1"/>
</dbReference>
<evidence type="ECO:0000256" key="1">
    <source>
        <dbReference type="ARBA" id="ARBA00004123"/>
    </source>
</evidence>
<feature type="compositionally biased region" description="Acidic residues" evidence="4">
    <location>
        <begin position="685"/>
        <end position="731"/>
    </location>
</feature>
<organism evidence="5 6">
    <name type="scientific">Microctonus hyperodae</name>
    <name type="common">Parasitoid wasp</name>
    <dbReference type="NCBI Taxonomy" id="165561"/>
    <lineage>
        <taxon>Eukaryota</taxon>
        <taxon>Metazoa</taxon>
        <taxon>Ecdysozoa</taxon>
        <taxon>Arthropoda</taxon>
        <taxon>Hexapoda</taxon>
        <taxon>Insecta</taxon>
        <taxon>Pterygota</taxon>
        <taxon>Neoptera</taxon>
        <taxon>Endopterygota</taxon>
        <taxon>Hymenoptera</taxon>
        <taxon>Apocrita</taxon>
        <taxon>Ichneumonoidea</taxon>
        <taxon>Braconidae</taxon>
        <taxon>Euphorinae</taxon>
        <taxon>Microctonus</taxon>
    </lineage>
</organism>
<proteinExistence type="inferred from homology"/>
<dbReference type="AlphaFoldDB" id="A0AA39FD84"/>
<accession>A0AA39FD84</accession>
<gene>
    <name evidence="5" type="ORF">PV327_004815</name>
</gene>
<protein>
    <recommendedName>
        <fullName evidence="7">Myb-binding protein 1A</fullName>
    </recommendedName>
</protein>
<feature type="compositionally biased region" description="Basic and acidic residues" evidence="4">
    <location>
        <begin position="1156"/>
        <end position="1174"/>
    </location>
</feature>
<keyword evidence="6" id="KW-1185">Reference proteome</keyword>
<dbReference type="Pfam" id="PF04931">
    <property type="entry name" value="DNA_pol_phi"/>
    <property type="match status" value="1"/>
</dbReference>
<evidence type="ECO:0000256" key="3">
    <source>
        <dbReference type="ARBA" id="ARBA00023242"/>
    </source>
</evidence>
<evidence type="ECO:0000256" key="4">
    <source>
        <dbReference type="SAM" id="MobiDB-lite"/>
    </source>
</evidence>
<comment type="subcellular location">
    <subcellularLocation>
        <location evidence="1">Nucleus</location>
    </subcellularLocation>
</comment>
<dbReference type="SUPFAM" id="SSF48371">
    <property type="entry name" value="ARM repeat"/>
    <property type="match status" value="1"/>
</dbReference>
<dbReference type="GO" id="GO:0043565">
    <property type="term" value="F:sequence-specific DNA binding"/>
    <property type="evidence" value="ECO:0007669"/>
    <property type="project" value="TreeGrafter"/>
</dbReference>
<name>A0AA39FD84_MICHY</name>
<feature type="compositionally biased region" description="Basic residues" evidence="4">
    <location>
        <begin position="1146"/>
        <end position="1155"/>
    </location>
</feature>
<dbReference type="Proteomes" id="UP001168972">
    <property type="component" value="Unassembled WGS sequence"/>
</dbReference>
<evidence type="ECO:0000313" key="5">
    <source>
        <dbReference type="EMBL" id="KAK0167414.1"/>
    </source>
</evidence>
<feature type="region of interest" description="Disordered" evidence="4">
    <location>
        <begin position="669"/>
        <end position="733"/>
    </location>
</feature>